<dbReference type="InterPro" id="IPR001660">
    <property type="entry name" value="SAM"/>
</dbReference>
<dbReference type="Gene3D" id="3.40.50.300">
    <property type="entry name" value="P-loop containing nucleotide triphosphate hydrolases"/>
    <property type="match status" value="1"/>
</dbReference>
<dbReference type="InterPro" id="IPR011990">
    <property type="entry name" value="TPR-like_helical_dom_sf"/>
</dbReference>
<keyword evidence="1" id="KW-0547">Nucleotide-binding</keyword>
<proteinExistence type="predicted"/>
<evidence type="ECO:0000313" key="5">
    <source>
        <dbReference type="EMBL" id="MBB5539409.1"/>
    </source>
</evidence>
<dbReference type="RefSeq" id="WP_018327235.1">
    <property type="nucleotide sequence ID" value="NZ_JACHBK010000020.1"/>
</dbReference>
<dbReference type="Gene3D" id="3.30.70.1230">
    <property type="entry name" value="Nucleotide cyclase"/>
    <property type="match status" value="1"/>
</dbReference>
<dbReference type="InterPro" id="IPR027417">
    <property type="entry name" value="P-loop_NTPase"/>
</dbReference>
<organism evidence="5 6">
    <name type="scientific">Rhizobium giardinii</name>
    <dbReference type="NCBI Taxonomy" id="56731"/>
    <lineage>
        <taxon>Bacteria</taxon>
        <taxon>Pseudomonadati</taxon>
        <taxon>Pseudomonadota</taxon>
        <taxon>Alphaproteobacteria</taxon>
        <taxon>Hyphomicrobiales</taxon>
        <taxon>Rhizobiaceae</taxon>
        <taxon>Rhizobium/Agrobacterium group</taxon>
        <taxon>Rhizobium</taxon>
    </lineage>
</organism>
<name>A0A7W8UII6_9HYPH</name>
<dbReference type="AlphaFoldDB" id="A0A7W8UII6"/>
<feature type="domain" description="SAM" evidence="3">
    <location>
        <begin position="1"/>
        <end position="62"/>
    </location>
</feature>
<dbReference type="SMART" id="SM00044">
    <property type="entry name" value="CYCc"/>
    <property type="match status" value="1"/>
</dbReference>
<dbReference type="Pfam" id="PF00211">
    <property type="entry name" value="Guanylate_cyc"/>
    <property type="match status" value="1"/>
</dbReference>
<evidence type="ECO:0000259" key="4">
    <source>
        <dbReference type="PROSITE" id="PS50125"/>
    </source>
</evidence>
<dbReference type="Pfam" id="PF00536">
    <property type="entry name" value="SAM_1"/>
    <property type="match status" value="1"/>
</dbReference>
<dbReference type="CDD" id="cd09487">
    <property type="entry name" value="SAM_superfamily"/>
    <property type="match status" value="1"/>
</dbReference>
<dbReference type="PANTHER" id="PTHR16305:SF28">
    <property type="entry name" value="GUANYLATE CYCLASE DOMAIN-CONTAINING PROTEIN"/>
    <property type="match status" value="1"/>
</dbReference>
<dbReference type="Gene3D" id="1.25.40.10">
    <property type="entry name" value="Tetratricopeptide repeat domain"/>
    <property type="match status" value="2"/>
</dbReference>
<feature type="domain" description="Guanylate cyclase" evidence="4">
    <location>
        <begin position="92"/>
        <end position="221"/>
    </location>
</feature>
<keyword evidence="2" id="KW-0067">ATP-binding</keyword>
<dbReference type="GO" id="GO:0009190">
    <property type="term" value="P:cyclic nucleotide biosynthetic process"/>
    <property type="evidence" value="ECO:0007669"/>
    <property type="project" value="InterPro"/>
</dbReference>
<dbReference type="SUPFAM" id="SSF47769">
    <property type="entry name" value="SAM/Pointed domain"/>
    <property type="match status" value="1"/>
</dbReference>
<reference evidence="5 6" key="1">
    <citation type="submission" date="2020-08" db="EMBL/GenBank/DDBJ databases">
        <title>Genomic Encyclopedia of Type Strains, Phase IV (KMG-V): Genome sequencing to study the core and pangenomes of soil and plant-associated prokaryotes.</title>
        <authorList>
            <person name="Whitman W."/>
        </authorList>
    </citation>
    <scope>NUCLEOTIDE SEQUENCE [LARGE SCALE GENOMIC DNA]</scope>
    <source>
        <strain evidence="5 6">SEMIA 4084</strain>
    </source>
</reference>
<evidence type="ECO:0000259" key="3">
    <source>
        <dbReference type="PROSITE" id="PS50105"/>
    </source>
</evidence>
<dbReference type="InterPro" id="IPR013761">
    <property type="entry name" value="SAM/pointed_sf"/>
</dbReference>
<dbReference type="SUPFAM" id="SSF52540">
    <property type="entry name" value="P-loop containing nucleoside triphosphate hydrolases"/>
    <property type="match status" value="1"/>
</dbReference>
<evidence type="ECO:0000313" key="6">
    <source>
        <dbReference type="Proteomes" id="UP000585507"/>
    </source>
</evidence>
<dbReference type="CDD" id="cd07302">
    <property type="entry name" value="CHD"/>
    <property type="match status" value="1"/>
</dbReference>
<dbReference type="Proteomes" id="UP000585507">
    <property type="component" value="Unassembled WGS sequence"/>
</dbReference>
<keyword evidence="6" id="KW-1185">Reference proteome</keyword>
<dbReference type="GO" id="GO:0005524">
    <property type="term" value="F:ATP binding"/>
    <property type="evidence" value="ECO:0007669"/>
    <property type="project" value="UniProtKB-KW"/>
</dbReference>
<dbReference type="PROSITE" id="PS50105">
    <property type="entry name" value="SAM_DOMAIN"/>
    <property type="match status" value="1"/>
</dbReference>
<dbReference type="InterPro" id="IPR029787">
    <property type="entry name" value="Nucleotide_cyclase"/>
</dbReference>
<dbReference type="GO" id="GO:0004016">
    <property type="term" value="F:adenylate cyclase activity"/>
    <property type="evidence" value="ECO:0007669"/>
    <property type="project" value="UniProtKB-ARBA"/>
</dbReference>
<dbReference type="Gene3D" id="1.10.150.50">
    <property type="entry name" value="Transcription Factor, Ets-1"/>
    <property type="match status" value="1"/>
</dbReference>
<dbReference type="GO" id="GO:0035556">
    <property type="term" value="P:intracellular signal transduction"/>
    <property type="evidence" value="ECO:0007669"/>
    <property type="project" value="InterPro"/>
</dbReference>
<dbReference type="Pfam" id="PF13191">
    <property type="entry name" value="AAA_16"/>
    <property type="match status" value="1"/>
</dbReference>
<evidence type="ECO:0000256" key="2">
    <source>
        <dbReference type="ARBA" id="ARBA00022840"/>
    </source>
</evidence>
<sequence length="1094" mass="120340">MHDIAEWLKGQGFAEYAEAFARNKIDRDVLPRLTGEDLKEMGVATVGDRRRLLDAIADLSRTHNARHEEVVAEPVACARSPEGVSAERRQLTVMFCDLVGSTPLSVEFDPEDLANAIRVYHESCTKVVARWDGHIAKFMGDGVLIYFGWPRAHEDDAERAVQSGLELTSAVATLDTAIGRPLAARVGIATGLVMVGETTGAGTAREQAVVGETPNLAARLQSVAEPGTVVVASSTRKLLGNLFKTTELGEQSLKGFAEPVCAWCVTGKEPKETRFEALHGGLRTPLIGRDDEVELLMKRYQQAEAGEGQVVLISGEPGIGKSRLCEALRAGLLDRPHTRLTYQCSPSHTDRAFHPLAMQLEQAADIRPDLDPGEKLRRLAAMLRMSAHGTKEQLSVLATFLSIPKNGGEGSPSLDAAQQSERTYDVLAGLVEDSCANGPSVLIFEDLHWCDQSTLEFLSRLVDRVESLPVLLLVTSRPGIRVPWSDQPHVTTLMLNRISKRDCEKMLNSLSNDDLLPERLVEEIVKRSDGIPLFLEEMARTLIETRSGKPTATGEFELDVPASLQDLLMARLDRLATGKPVIQTAAAIGREFTTELLGHICDLNGAALQNALDELVEAGLLVSRQIASGATYVFKHALLHDAAYSSLLRDTRRELHKRVAGALRQSLDTDPALLAHHYECAHAWEESLNFRLLAAAKAESRSAGWEAAEHYRRAIHAHEHLPDTAEYRQAYLETVLAQIASGGEGYATEGERAEALHQINKAIELAEGNVPALARLESFKGMAWREESLLATAERRASVADAELQAQVARRYAYFLGNTGRLEESLGKIEKAVKLLKQAGALEELGKFAAGAGRCNNARAGRLERSLQFAEMAREIAAFTHSLEVRSWFAMEAEPWFYKGLWHRAVRVVDENLSTAWENRMWNVVLWASGWAAIACLKLNRISDARAFLEPAMKTAARRLDFDFCKIYPHIALSQLQLAEGDAAAGLQSAERALELAERVTARLEIGAAHRALGQAYEANGDRQSADGQFRRSIAVLQKIQSRPELAQSLLAFGKFELATERDKAERLLHSALKLFKEIKADGWVEETQSALLQ</sequence>
<protein>
    <submittedName>
        <fullName evidence="5">Class 3 adenylate cyclase/tetratricopeptide (TPR) repeat protein</fullName>
    </submittedName>
</protein>
<dbReference type="InterPro" id="IPR001054">
    <property type="entry name" value="A/G_cyclase"/>
</dbReference>
<dbReference type="SMART" id="SM00454">
    <property type="entry name" value="SAM"/>
    <property type="match status" value="1"/>
</dbReference>
<dbReference type="InterPro" id="IPR041664">
    <property type="entry name" value="AAA_16"/>
</dbReference>
<gene>
    <name evidence="5" type="ORF">GGD55_006159</name>
</gene>
<evidence type="ECO:0000256" key="1">
    <source>
        <dbReference type="ARBA" id="ARBA00022741"/>
    </source>
</evidence>
<dbReference type="EMBL" id="JACHBK010000020">
    <property type="protein sequence ID" value="MBB5539409.1"/>
    <property type="molecule type" value="Genomic_DNA"/>
</dbReference>
<accession>A0A7W8UII6</accession>
<dbReference type="PROSITE" id="PS50125">
    <property type="entry name" value="GUANYLATE_CYCLASE_2"/>
    <property type="match status" value="1"/>
</dbReference>
<dbReference type="SUPFAM" id="SSF55073">
    <property type="entry name" value="Nucleotide cyclase"/>
    <property type="match status" value="1"/>
</dbReference>
<dbReference type="PANTHER" id="PTHR16305">
    <property type="entry name" value="TESTICULAR SOLUBLE ADENYLYL CYCLASE"/>
    <property type="match status" value="1"/>
</dbReference>
<dbReference type="SUPFAM" id="SSF48452">
    <property type="entry name" value="TPR-like"/>
    <property type="match status" value="1"/>
</dbReference>
<comment type="caution">
    <text evidence="5">The sequence shown here is derived from an EMBL/GenBank/DDBJ whole genome shotgun (WGS) entry which is preliminary data.</text>
</comment>
<dbReference type="GO" id="GO:0005737">
    <property type="term" value="C:cytoplasm"/>
    <property type="evidence" value="ECO:0007669"/>
    <property type="project" value="TreeGrafter"/>
</dbReference>